<feature type="domain" description="Copper amine oxidase-like N-terminal" evidence="2">
    <location>
        <begin position="48"/>
        <end position="140"/>
    </location>
</feature>
<keyword evidence="1" id="KW-0732">Signal</keyword>
<sequence length="144" mass="15558">MRKLALGLAVAALTVLTAVPALAHLESSKITATFLGKEFDEPVYYHTESFRTYVHGEDLVGILGGSMAYDAATKQVTVKKGDTVIVMTVGDHKTATVNGQPVAIDAGPRDREGEILLPIRFLAEKLGYKVAWHGDRQHVEVSTP</sequence>
<proteinExistence type="predicted"/>
<evidence type="ECO:0000259" key="2">
    <source>
        <dbReference type="Pfam" id="PF07833"/>
    </source>
</evidence>
<dbReference type="AlphaFoldDB" id="A0AA35CP83"/>
<dbReference type="RefSeq" id="WP_264841797.1">
    <property type="nucleotide sequence ID" value="NZ_AP025628.1"/>
</dbReference>
<feature type="signal peptide" evidence="1">
    <location>
        <begin position="1"/>
        <end position="23"/>
    </location>
</feature>
<dbReference type="Proteomes" id="UP001163687">
    <property type="component" value="Chromosome"/>
</dbReference>
<evidence type="ECO:0000313" key="4">
    <source>
        <dbReference type="Proteomes" id="UP001163687"/>
    </source>
</evidence>
<dbReference type="Gene3D" id="3.30.457.10">
    <property type="entry name" value="Copper amine oxidase-like, N-terminal domain"/>
    <property type="match status" value="1"/>
</dbReference>
<gene>
    <name evidence="3" type="ORF">caldi_22100</name>
</gene>
<accession>A0AA35CP83</accession>
<name>A0AA35CP83_9FIRM</name>
<dbReference type="InterPro" id="IPR012854">
    <property type="entry name" value="Cu_amine_oxidase-like_N"/>
</dbReference>
<keyword evidence="4" id="KW-1185">Reference proteome</keyword>
<dbReference type="KEGG" id="cmic:caldi_22100"/>
<dbReference type="EMBL" id="AP025628">
    <property type="protein sequence ID" value="BDG61120.1"/>
    <property type="molecule type" value="Genomic_DNA"/>
</dbReference>
<dbReference type="InterPro" id="IPR036582">
    <property type="entry name" value="Mao_N_sf"/>
</dbReference>
<dbReference type="SUPFAM" id="SSF55383">
    <property type="entry name" value="Copper amine oxidase, domain N"/>
    <property type="match status" value="1"/>
</dbReference>
<feature type="chain" id="PRO_5041458884" description="Copper amine oxidase-like N-terminal domain-containing protein" evidence="1">
    <location>
        <begin position="24"/>
        <end position="144"/>
    </location>
</feature>
<protein>
    <recommendedName>
        <fullName evidence="2">Copper amine oxidase-like N-terminal domain-containing protein</fullName>
    </recommendedName>
</protein>
<organism evidence="3 4">
    <name type="scientific">Caldinitratiruptor microaerophilus</name>
    <dbReference type="NCBI Taxonomy" id="671077"/>
    <lineage>
        <taxon>Bacteria</taxon>
        <taxon>Bacillati</taxon>
        <taxon>Bacillota</taxon>
        <taxon>Clostridia</taxon>
        <taxon>Eubacteriales</taxon>
        <taxon>Symbiobacteriaceae</taxon>
        <taxon>Caldinitratiruptor</taxon>
    </lineage>
</organism>
<evidence type="ECO:0000313" key="3">
    <source>
        <dbReference type="EMBL" id="BDG61120.1"/>
    </source>
</evidence>
<evidence type="ECO:0000256" key="1">
    <source>
        <dbReference type="SAM" id="SignalP"/>
    </source>
</evidence>
<reference evidence="3" key="1">
    <citation type="submission" date="2022-03" db="EMBL/GenBank/DDBJ databases">
        <title>Complete genome sequence of Caldinitratiruptor microaerophilus.</title>
        <authorList>
            <person name="Mukaiyama R."/>
            <person name="Nishiyama T."/>
            <person name="Ueda K."/>
        </authorList>
    </citation>
    <scope>NUCLEOTIDE SEQUENCE</scope>
    <source>
        <strain evidence="3">JCM 16183</strain>
    </source>
</reference>
<dbReference type="Pfam" id="PF07833">
    <property type="entry name" value="Cu_amine_oxidN1"/>
    <property type="match status" value="1"/>
</dbReference>